<gene>
    <name evidence="1" type="ORF">A3Q56_01555</name>
</gene>
<proteinExistence type="predicted"/>
<name>A0A177B8S0_9BILA</name>
<evidence type="ECO:0000313" key="1">
    <source>
        <dbReference type="EMBL" id="OAF70699.1"/>
    </source>
</evidence>
<accession>A0A177B8S0</accession>
<dbReference type="Proteomes" id="UP000078046">
    <property type="component" value="Unassembled WGS sequence"/>
</dbReference>
<protein>
    <submittedName>
        <fullName evidence="1">Uncharacterized protein</fullName>
    </submittedName>
</protein>
<keyword evidence="2" id="KW-1185">Reference proteome</keyword>
<evidence type="ECO:0000313" key="2">
    <source>
        <dbReference type="Proteomes" id="UP000078046"/>
    </source>
</evidence>
<organism evidence="1 2">
    <name type="scientific">Intoshia linei</name>
    <dbReference type="NCBI Taxonomy" id="1819745"/>
    <lineage>
        <taxon>Eukaryota</taxon>
        <taxon>Metazoa</taxon>
        <taxon>Spiralia</taxon>
        <taxon>Lophotrochozoa</taxon>
        <taxon>Mesozoa</taxon>
        <taxon>Orthonectida</taxon>
        <taxon>Rhopaluridae</taxon>
        <taxon>Intoshia</taxon>
    </lineage>
</organism>
<dbReference type="AlphaFoldDB" id="A0A177B8S0"/>
<dbReference type="EMBL" id="LWCA01000120">
    <property type="protein sequence ID" value="OAF70699.1"/>
    <property type="molecule type" value="Genomic_DNA"/>
</dbReference>
<sequence>MNRIFKSTKKGSKVFVKKWIERGHRKGKQSYIHVNYAQHDDYLYDPEDDSYSEPIQRFKGQRYCVISAIINEGNEI</sequence>
<dbReference type="OrthoDB" id="75703at2759"/>
<comment type="caution">
    <text evidence="1">The sequence shown here is derived from an EMBL/GenBank/DDBJ whole genome shotgun (WGS) entry which is preliminary data.</text>
</comment>
<reference evidence="1 2" key="1">
    <citation type="submission" date="2016-04" db="EMBL/GenBank/DDBJ databases">
        <title>The genome of Intoshia linei affirms orthonectids as highly simplified spiralians.</title>
        <authorList>
            <person name="Mikhailov K.V."/>
            <person name="Slusarev G.S."/>
            <person name="Nikitin M.A."/>
            <person name="Logacheva M.D."/>
            <person name="Penin A."/>
            <person name="Aleoshin V."/>
            <person name="Panchin Y.V."/>
        </authorList>
    </citation>
    <scope>NUCLEOTIDE SEQUENCE [LARGE SCALE GENOMIC DNA]</scope>
    <source>
        <strain evidence="1">Intl2013</strain>
        <tissue evidence="1">Whole animal</tissue>
    </source>
</reference>